<gene>
    <name evidence="4" type="ORF">P8609_14505</name>
</gene>
<sequence length="344" mass="36091">MDLSRLPDRDAAPAAIASQAGPMPAGGARAVLDASVVAAQRGCPATLAVVLETSGSTYVRAGALALFDSDGAQVGWLSGGCLEPEIARRAEAAARAERIDFMEIDTRFDEDLLSGSAVGCRGRLRVALLPLAALRDWCAHVAAWRAGDALRLCVHRDGAVEVATGADAGTHRLSAETPPWPDAQSRWSLTWPAAPSVIVFGAGPETPFLLPMLRALGATITLVERRPRWSGAGALADHAPALTPTQALGVATRRHDVALVMHHNFELDREALHALAAAPIGFVGLLGPLRRRDDLFRVLPADAREALLPRLHSPVGLHLGGSGPEAIALSIAAQLQRHLHGADA</sequence>
<dbReference type="EMBL" id="JARUHG010000005">
    <property type="protein sequence ID" value="MDR0184172.1"/>
    <property type="molecule type" value="Genomic_DNA"/>
</dbReference>
<accession>A0ABU1CGW9</accession>
<dbReference type="Proteomes" id="UP001233535">
    <property type="component" value="Unassembled WGS sequence"/>
</dbReference>
<feature type="compositionally biased region" description="Basic and acidic residues" evidence="1">
    <location>
        <begin position="1"/>
        <end position="11"/>
    </location>
</feature>
<comment type="caution">
    <text evidence="4">The sequence shown here is derived from an EMBL/GenBank/DDBJ whole genome shotgun (WGS) entry which is preliminary data.</text>
</comment>
<protein>
    <submittedName>
        <fullName evidence="4">XdhC family protein</fullName>
    </submittedName>
</protein>
<dbReference type="Pfam" id="PF13478">
    <property type="entry name" value="XdhC_C"/>
    <property type="match status" value="1"/>
</dbReference>
<feature type="region of interest" description="Disordered" evidence="1">
    <location>
        <begin position="1"/>
        <end position="24"/>
    </location>
</feature>
<name>A0ABU1CGW9_9GAMM</name>
<feature type="domain" description="XdhC Rossmann" evidence="3">
    <location>
        <begin position="197"/>
        <end position="335"/>
    </location>
</feature>
<evidence type="ECO:0000259" key="3">
    <source>
        <dbReference type="Pfam" id="PF13478"/>
    </source>
</evidence>
<evidence type="ECO:0000259" key="2">
    <source>
        <dbReference type="Pfam" id="PF02625"/>
    </source>
</evidence>
<dbReference type="InterPro" id="IPR027051">
    <property type="entry name" value="XdhC_Rossmann_dom"/>
</dbReference>
<dbReference type="InterPro" id="IPR003777">
    <property type="entry name" value="XdhC_CoxI"/>
</dbReference>
<dbReference type="Gene3D" id="3.40.50.720">
    <property type="entry name" value="NAD(P)-binding Rossmann-like Domain"/>
    <property type="match status" value="1"/>
</dbReference>
<dbReference type="PANTHER" id="PTHR30388">
    <property type="entry name" value="ALDEHYDE OXIDOREDUCTASE MOLYBDENUM COFACTOR ASSEMBLY PROTEIN"/>
    <property type="match status" value="1"/>
</dbReference>
<feature type="domain" description="XdhC- CoxI" evidence="2">
    <location>
        <begin position="39"/>
        <end position="98"/>
    </location>
</feature>
<evidence type="ECO:0000313" key="5">
    <source>
        <dbReference type="Proteomes" id="UP001233535"/>
    </source>
</evidence>
<evidence type="ECO:0000256" key="1">
    <source>
        <dbReference type="SAM" id="MobiDB-lite"/>
    </source>
</evidence>
<dbReference type="PANTHER" id="PTHR30388:SF4">
    <property type="entry name" value="MOLYBDENUM COFACTOR INSERTION CHAPERONE PAOD"/>
    <property type="match status" value="1"/>
</dbReference>
<dbReference type="Pfam" id="PF02625">
    <property type="entry name" value="XdhC_CoxI"/>
    <property type="match status" value="1"/>
</dbReference>
<proteinExistence type="predicted"/>
<reference evidence="4 5" key="1">
    <citation type="submission" date="2023-04" db="EMBL/GenBank/DDBJ databases">
        <title>Lysobacter sp. strain UC isolated from soil sample.</title>
        <authorList>
            <person name="Choksket S."/>
            <person name="Harshvardhan F."/>
            <person name="Rana R."/>
            <person name="Patil P.B."/>
            <person name="Korpole S."/>
        </authorList>
    </citation>
    <scope>NUCLEOTIDE SEQUENCE [LARGE SCALE GENOMIC DNA]</scope>
    <source>
        <strain evidence="4 5">UC</strain>
    </source>
</reference>
<organism evidence="4 5">
    <name type="scientific">Lysobacter arvi</name>
    <dbReference type="NCBI Taxonomy" id="3038776"/>
    <lineage>
        <taxon>Bacteria</taxon>
        <taxon>Pseudomonadati</taxon>
        <taxon>Pseudomonadota</taxon>
        <taxon>Gammaproteobacteria</taxon>
        <taxon>Lysobacterales</taxon>
        <taxon>Lysobacteraceae</taxon>
        <taxon>Lysobacter</taxon>
    </lineage>
</organism>
<keyword evidence="5" id="KW-1185">Reference proteome</keyword>
<dbReference type="InterPro" id="IPR052698">
    <property type="entry name" value="MoCofactor_Util/Proc"/>
</dbReference>
<evidence type="ECO:0000313" key="4">
    <source>
        <dbReference type="EMBL" id="MDR0184172.1"/>
    </source>
</evidence>